<protein>
    <recommendedName>
        <fullName evidence="3">Capsule polysaccharide biosynthesis protein</fullName>
    </recommendedName>
</protein>
<name>A0ABS1W7X1_9GAMM</name>
<dbReference type="EMBL" id="JADWVN010000004">
    <property type="protein sequence ID" value="MBL7525463.1"/>
    <property type="molecule type" value="Genomic_DNA"/>
</dbReference>
<keyword evidence="2" id="KW-1185">Reference proteome</keyword>
<evidence type="ECO:0008006" key="3">
    <source>
        <dbReference type="Google" id="ProtNLM"/>
    </source>
</evidence>
<reference evidence="1 2" key="1">
    <citation type="submission" date="2020-12" db="EMBL/GenBank/DDBJ databases">
        <title>WGS of Legionella: environmental sample.</title>
        <authorList>
            <person name="Cristino S."/>
            <person name="Girolamini L."/>
            <person name="Salaris S."/>
            <person name="Pascale M.R."/>
            <person name="Mazzotta M."/>
            <person name="Orsini M."/>
            <person name="Grottola A."/>
        </authorList>
    </citation>
    <scope>NUCLEOTIDE SEQUENCE [LARGE SCALE GENOMIC DNA]</scope>
    <source>
        <strain evidence="1 2">30cs62</strain>
    </source>
</reference>
<sequence>MRKILAVSSNSLHKRTFLELATQSKLCNYDIEIMLIDLENTEDNNSSFGLQSLKELKNQSRYLFYLFNTLKYVYLEASNKIQITLNTIKPDFILLGNDTGHYERAIIRIAKKYKITTVLLQDGLLFSQMKSNKKTKFSNSLYYFYQKYISRFIGGVKYGYGGCNVFLSLGHYWSEVVRNYGNNLHERIYTVSSPYFESFIKPPIESTNTPVYNSKNSLCITYFLTNFLSGLNDHKAHELQLAEIKLLYQKINFIFQEQFSFILKIHPEDSCDNYKSLSQLGPQLEITKNASLDYLFSKSNLCLTNFSSIFIQAYFNQKLCMLSNIGLHHTKYGDFILSLNLPTLKSIEEFESLLVDIKMDQNNNLNTTNFEEQMRRFIDVDPNKSSSQRIIELLSSLEIQYD</sequence>
<gene>
    <name evidence="1" type="ORF">I5282_02605</name>
</gene>
<evidence type="ECO:0000313" key="1">
    <source>
        <dbReference type="EMBL" id="MBL7525463.1"/>
    </source>
</evidence>
<evidence type="ECO:0000313" key="2">
    <source>
        <dbReference type="Proteomes" id="UP000809910"/>
    </source>
</evidence>
<proteinExistence type="predicted"/>
<comment type="caution">
    <text evidence="1">The sequence shown here is derived from an EMBL/GenBank/DDBJ whole genome shotgun (WGS) entry which is preliminary data.</text>
</comment>
<organism evidence="1 2">
    <name type="scientific">Legionella bononiensis</name>
    <dbReference type="NCBI Taxonomy" id="2793102"/>
    <lineage>
        <taxon>Bacteria</taxon>
        <taxon>Pseudomonadati</taxon>
        <taxon>Pseudomonadota</taxon>
        <taxon>Gammaproteobacteria</taxon>
        <taxon>Legionellales</taxon>
        <taxon>Legionellaceae</taxon>
        <taxon>Legionella</taxon>
    </lineage>
</organism>
<accession>A0ABS1W7X1</accession>
<dbReference type="Proteomes" id="UP000809910">
    <property type="component" value="Unassembled WGS sequence"/>
</dbReference>
<dbReference type="RefSeq" id="WP_203109892.1">
    <property type="nucleotide sequence ID" value="NZ_JADOBG010000012.1"/>
</dbReference>